<feature type="domain" description="C2H2-type" evidence="2">
    <location>
        <begin position="181"/>
        <end position="204"/>
    </location>
</feature>
<reference evidence="3" key="1">
    <citation type="journal article" date="2021" name="Nat. Commun.">
        <title>Genetic determinants of endophytism in the Arabidopsis root mycobiome.</title>
        <authorList>
            <person name="Mesny F."/>
            <person name="Miyauchi S."/>
            <person name="Thiergart T."/>
            <person name="Pickel B."/>
            <person name="Atanasova L."/>
            <person name="Karlsson M."/>
            <person name="Huettel B."/>
            <person name="Barry K.W."/>
            <person name="Haridas S."/>
            <person name="Chen C."/>
            <person name="Bauer D."/>
            <person name="Andreopoulos W."/>
            <person name="Pangilinan J."/>
            <person name="LaButti K."/>
            <person name="Riley R."/>
            <person name="Lipzen A."/>
            <person name="Clum A."/>
            <person name="Drula E."/>
            <person name="Henrissat B."/>
            <person name="Kohler A."/>
            <person name="Grigoriev I.V."/>
            <person name="Martin F.M."/>
            <person name="Hacquard S."/>
        </authorList>
    </citation>
    <scope>NUCLEOTIDE SEQUENCE</scope>
    <source>
        <strain evidence="3">MPI-CAGE-CH-0235</strain>
    </source>
</reference>
<keyword evidence="4" id="KW-1185">Reference proteome</keyword>
<feature type="region of interest" description="Disordered" evidence="1">
    <location>
        <begin position="472"/>
        <end position="532"/>
    </location>
</feature>
<protein>
    <recommendedName>
        <fullName evidence="2">C2H2-type domain-containing protein</fullName>
    </recommendedName>
</protein>
<evidence type="ECO:0000259" key="2">
    <source>
        <dbReference type="PROSITE" id="PS00028"/>
    </source>
</evidence>
<feature type="compositionally biased region" description="Basic residues" evidence="1">
    <location>
        <begin position="489"/>
        <end position="517"/>
    </location>
</feature>
<dbReference type="PROSITE" id="PS00028">
    <property type="entry name" value="ZINC_FINGER_C2H2_1"/>
    <property type="match status" value="1"/>
</dbReference>
<dbReference type="Proteomes" id="UP000813444">
    <property type="component" value="Unassembled WGS sequence"/>
</dbReference>
<proteinExistence type="predicted"/>
<dbReference type="InterPro" id="IPR013087">
    <property type="entry name" value="Znf_C2H2_type"/>
</dbReference>
<dbReference type="AlphaFoldDB" id="A0A8K0SJU1"/>
<accession>A0A8K0SJU1</accession>
<evidence type="ECO:0000313" key="4">
    <source>
        <dbReference type="Proteomes" id="UP000813444"/>
    </source>
</evidence>
<dbReference type="EMBL" id="JAGPNK010000012">
    <property type="protein sequence ID" value="KAH7310448.1"/>
    <property type="molecule type" value="Genomic_DNA"/>
</dbReference>
<evidence type="ECO:0000256" key="1">
    <source>
        <dbReference type="SAM" id="MobiDB-lite"/>
    </source>
</evidence>
<dbReference type="OrthoDB" id="5032844at2759"/>
<comment type="caution">
    <text evidence="3">The sequence shown here is derived from an EMBL/GenBank/DDBJ whole genome shotgun (WGS) entry which is preliminary data.</text>
</comment>
<sequence>MIPFAGQDDAGVRPLAEEDHQLLIGLVRKYGISSLLCALSGPGASSRASVLSATTLLSTTSVPSLAWTGSDASHARSDAASIRTQSTWPDTLAEIRTSISESDVGKMSMDRTWLDSPMAITSPLPGLDVTSHPSPRTVVPMNKKYQCPMCYLDNNPVGFGRKSDFKKHLHNFHGADVVWICRTKGCCLSFSTERAYSTHAKEAHRMDALPNSAARTELCPQVVYSCGFGACKDRVFEAQNNDEAAATRDKYFEHIAKHFEDGYDVNNWEYRVLIQNLMRQSQVKPVWKTCIWPKEKRTQLTWKLRSSGDLRRMLECRHLGDEISTLVRLAFILGNAPFTSSSTPPPSEIDLHFELPLRSQCLKDSIPGGAVMTSDHIKTEDTPTTSTFALAKHRASVAGSVFKMSNRRSKQETRPSTPATVVDDTIMRDDITIGPHPGTPFPIPNEAIWPVDGPKFAPDSSAVLPKQMNTPIDAPPMAYPMPLQDPTHHNNHHHHNPTHQQHPHQHSHQHVHQHQHHQTAQQLHHQQQQDSWAAAMEPMDQFTQDPNEYYTCQVPSNAVPTVVRPATPVPHKRPASWGKVVSLEALRPKKKSIPHASPAPMDNEVMQVPNMYGEAIPTSVPVGYDLPLRMDHEHMVASEQHMYAAQQSHVPMQINSPTTFFFDDADVRFG</sequence>
<gene>
    <name evidence="3" type="ORF">B0I35DRAFT_74384</name>
</gene>
<name>A0A8K0SJU1_9HYPO</name>
<organism evidence="3 4">
    <name type="scientific">Stachybotrys elegans</name>
    <dbReference type="NCBI Taxonomy" id="80388"/>
    <lineage>
        <taxon>Eukaryota</taxon>
        <taxon>Fungi</taxon>
        <taxon>Dikarya</taxon>
        <taxon>Ascomycota</taxon>
        <taxon>Pezizomycotina</taxon>
        <taxon>Sordariomycetes</taxon>
        <taxon>Hypocreomycetidae</taxon>
        <taxon>Hypocreales</taxon>
        <taxon>Stachybotryaceae</taxon>
        <taxon>Stachybotrys</taxon>
    </lineage>
</organism>
<feature type="compositionally biased region" description="Low complexity" evidence="1">
    <location>
        <begin position="518"/>
        <end position="529"/>
    </location>
</feature>
<dbReference type="SMART" id="SM00355">
    <property type="entry name" value="ZnF_C2H2"/>
    <property type="match status" value="3"/>
</dbReference>
<evidence type="ECO:0000313" key="3">
    <source>
        <dbReference type="EMBL" id="KAH7310448.1"/>
    </source>
</evidence>